<dbReference type="EMBL" id="JBEWCH010000034">
    <property type="protein sequence ID" value="MET1478688.1"/>
    <property type="molecule type" value="Genomic_DNA"/>
</dbReference>
<dbReference type="RefSeq" id="WP_209928717.1">
    <property type="nucleotide sequence ID" value="NZ_JBEWCH010000034.1"/>
</dbReference>
<protein>
    <submittedName>
        <fullName evidence="1">Uncharacterized protein</fullName>
    </submittedName>
</protein>
<accession>A0ABV2CHW7</accession>
<evidence type="ECO:0000313" key="1">
    <source>
        <dbReference type="EMBL" id="MET1478688.1"/>
    </source>
</evidence>
<sequence length="193" mass="21036">MTQHDLPDYSELSQSESLLRRIVYSDVIEAVTNRLSPLSGPSAKATKWLPKVLHGPGLTYTVQLNSQFVAVFVEQTHVLRKLRREWEKIGRDDFPGAILQHPFKAAINFTGAHSILGSLTLDGGGVFLSPDASAILDDIGIKSSASAFPYNYPVSLCYALGFGKKISPMSAGSHMDALVGYSLAQWRRDAASK</sequence>
<comment type="caution">
    <text evidence="1">The sequence shown here is derived from an EMBL/GenBank/DDBJ whole genome shotgun (WGS) entry which is preliminary data.</text>
</comment>
<gene>
    <name evidence="1" type="ORF">ABXL37_30985</name>
</gene>
<reference evidence="1 2" key="1">
    <citation type="submission" date="2024-06" db="EMBL/GenBank/DDBJ databases">
        <title>Burkholderia sola in Mexico.</title>
        <authorList>
            <person name="Estrada P."/>
        </authorList>
    </citation>
    <scope>NUCLEOTIDE SEQUENCE [LARGE SCALE GENOMIC DNA]</scope>
    <source>
        <strain evidence="1 2">CpTa8-5</strain>
    </source>
</reference>
<evidence type="ECO:0000313" key="2">
    <source>
        <dbReference type="Proteomes" id="UP001548587"/>
    </source>
</evidence>
<keyword evidence="2" id="KW-1185">Reference proteome</keyword>
<dbReference type="Proteomes" id="UP001548587">
    <property type="component" value="Unassembled WGS sequence"/>
</dbReference>
<name>A0ABV2CHW7_9BURK</name>
<organism evidence="1 2">
    <name type="scientific">Burkholderia sola</name>
    <dbReference type="NCBI Taxonomy" id="2843302"/>
    <lineage>
        <taxon>Bacteria</taxon>
        <taxon>Pseudomonadati</taxon>
        <taxon>Pseudomonadota</taxon>
        <taxon>Betaproteobacteria</taxon>
        <taxon>Burkholderiales</taxon>
        <taxon>Burkholderiaceae</taxon>
        <taxon>Burkholderia</taxon>
        <taxon>Burkholderia cepacia complex</taxon>
    </lineage>
</organism>
<proteinExistence type="predicted"/>